<feature type="region of interest" description="Disordered" evidence="2">
    <location>
        <begin position="490"/>
        <end position="524"/>
    </location>
</feature>
<protein>
    <submittedName>
        <fullName evidence="4">Flagellar hook-length control protein FliK</fullName>
    </submittedName>
</protein>
<accession>A0A3N5Y500</accession>
<feature type="coiled-coil region" evidence="1">
    <location>
        <begin position="631"/>
        <end position="658"/>
    </location>
</feature>
<organism evidence="4 5">
    <name type="scientific">Alteromonas sediminis</name>
    <dbReference type="NCBI Taxonomy" id="2259342"/>
    <lineage>
        <taxon>Bacteria</taxon>
        <taxon>Pseudomonadati</taxon>
        <taxon>Pseudomonadota</taxon>
        <taxon>Gammaproteobacteria</taxon>
        <taxon>Alteromonadales</taxon>
        <taxon>Alteromonadaceae</taxon>
        <taxon>Alteromonas/Salinimonas group</taxon>
        <taxon>Alteromonas</taxon>
    </lineage>
</organism>
<keyword evidence="4" id="KW-0969">Cilium</keyword>
<sequence length="678" mass="73638">MTADNTNMQTFLSSMPPADKVLPVNALTEQQLSQLSLLLAASKVSVQQTDKSQLILQLPTTKITLQTDAAKVVLPEGKNQQFFVASLSDSTDANKSQNVLVSYQRSSSIVKPMLQQKESFTSLLSAIRARVPESAEDRVSLKVKVEKSTPSVLVVTTKDKTAVPLTIPVDNPPKRPRSGDTVDLIFSPSGKQLSVMWENPGENQVKLTSLSSRSSSYDALMLHLLKTSGLTLSLPKLKTLHTQPSAPNAQASLLSRVHINEGKMALSQSVTTPLLTFPQVSPSISPINADTLPSIANANLWKATALANSLPAAKVYKQENVNAIESVFQGLSKSGPLTKADLLANMSVDQKQLVHGLLVPLIRQTLPMQDKQVSMESITSMTERVLKAQTVPVKLKESLAQWTAKEINVHSVSEVVPQESKKSDATIKAAEPVGTESMLKRILTTDALPISMNAINAVSAQANTSGNFVATLLVILQVFTANRTQTRASQAMADAQASNGEKKTTEKGGTTQRPRAETTPSANESRLLKQIASLLAGHQQAKLRQADSSLNGQDQLHYVLPALFGSKSPVELLIKREYQDEKDSEKRQVKQAFWHLTMKLDVGDLGSMLAKTRLQGDTVSIDLYTESQPLIKKIKATLHQLEQRLKNKGININTARVQTGVIPASLADKSIQLLETRV</sequence>
<dbReference type="InterPro" id="IPR021136">
    <property type="entry name" value="Flagellar_hook_control-like_C"/>
</dbReference>
<name>A0A3N5Y500_9ALTE</name>
<evidence type="ECO:0000313" key="4">
    <source>
        <dbReference type="EMBL" id="RPJ68273.1"/>
    </source>
</evidence>
<reference evidence="4 5" key="1">
    <citation type="submission" date="2018-11" db="EMBL/GenBank/DDBJ databases">
        <authorList>
            <person name="Ye M.-Q."/>
            <person name="Du Z.-J."/>
        </authorList>
    </citation>
    <scope>NUCLEOTIDE SEQUENCE [LARGE SCALE GENOMIC DNA]</scope>
    <source>
        <strain evidence="4 5">U0105</strain>
    </source>
</reference>
<feature type="domain" description="Flagellar hook-length control protein-like C-terminal" evidence="3">
    <location>
        <begin position="584"/>
        <end position="660"/>
    </location>
</feature>
<keyword evidence="1" id="KW-0175">Coiled coil</keyword>
<dbReference type="Proteomes" id="UP000275281">
    <property type="component" value="Unassembled WGS sequence"/>
</dbReference>
<evidence type="ECO:0000313" key="5">
    <source>
        <dbReference type="Proteomes" id="UP000275281"/>
    </source>
</evidence>
<evidence type="ECO:0000256" key="1">
    <source>
        <dbReference type="SAM" id="Coils"/>
    </source>
</evidence>
<evidence type="ECO:0000259" key="3">
    <source>
        <dbReference type="Pfam" id="PF02120"/>
    </source>
</evidence>
<proteinExistence type="predicted"/>
<keyword evidence="5" id="KW-1185">Reference proteome</keyword>
<dbReference type="OrthoDB" id="5762464at2"/>
<dbReference type="RefSeq" id="WP_124026274.1">
    <property type="nucleotide sequence ID" value="NZ_JBHRSN010000005.1"/>
</dbReference>
<gene>
    <name evidence="4" type="ORF">DRW07_02370</name>
</gene>
<dbReference type="Pfam" id="PF02120">
    <property type="entry name" value="Flg_hook"/>
    <property type="match status" value="1"/>
</dbReference>
<dbReference type="Gene3D" id="3.30.750.140">
    <property type="match status" value="1"/>
</dbReference>
<evidence type="ECO:0000256" key="2">
    <source>
        <dbReference type="SAM" id="MobiDB-lite"/>
    </source>
</evidence>
<keyword evidence="4" id="KW-0282">Flagellum</keyword>
<keyword evidence="4" id="KW-0966">Cell projection</keyword>
<dbReference type="AlphaFoldDB" id="A0A3N5Y500"/>
<dbReference type="EMBL" id="RPOK01000001">
    <property type="protein sequence ID" value="RPJ68273.1"/>
    <property type="molecule type" value="Genomic_DNA"/>
</dbReference>
<comment type="caution">
    <text evidence="4">The sequence shown here is derived from an EMBL/GenBank/DDBJ whole genome shotgun (WGS) entry which is preliminary data.</text>
</comment>
<dbReference type="InterPro" id="IPR038610">
    <property type="entry name" value="FliK-like_C_sf"/>
</dbReference>